<comment type="caution">
    <text evidence="1">The sequence shown here is derived from an EMBL/GenBank/DDBJ whole genome shotgun (WGS) entry which is preliminary data.</text>
</comment>
<evidence type="ECO:0000313" key="1">
    <source>
        <dbReference type="EMBL" id="KAI8433393.1"/>
    </source>
</evidence>
<gene>
    <name evidence="1" type="ORF">MSG28_015433</name>
</gene>
<accession>A0ACC0KAB1</accession>
<evidence type="ECO:0000313" key="2">
    <source>
        <dbReference type="Proteomes" id="UP001064048"/>
    </source>
</evidence>
<sequence>MEAVVFNGKELTLKYVKNLPIPKVVDDTDVIIKVEYSGICGTDVHIIQVERIIMDLKDDCAASSDGFSNKMLNRFKHIPVTKYLNFPEMSS</sequence>
<dbReference type="EMBL" id="CM046128">
    <property type="protein sequence ID" value="KAI8433393.1"/>
    <property type="molecule type" value="Genomic_DNA"/>
</dbReference>
<name>A0ACC0KAB1_CHOFU</name>
<protein>
    <submittedName>
        <fullName evidence="1">Uncharacterized protein</fullName>
    </submittedName>
</protein>
<dbReference type="Proteomes" id="UP001064048">
    <property type="component" value="Chromosome 28"/>
</dbReference>
<organism evidence="1 2">
    <name type="scientific">Choristoneura fumiferana</name>
    <name type="common">Spruce budworm moth</name>
    <name type="synonym">Archips fumiferana</name>
    <dbReference type="NCBI Taxonomy" id="7141"/>
    <lineage>
        <taxon>Eukaryota</taxon>
        <taxon>Metazoa</taxon>
        <taxon>Ecdysozoa</taxon>
        <taxon>Arthropoda</taxon>
        <taxon>Hexapoda</taxon>
        <taxon>Insecta</taxon>
        <taxon>Pterygota</taxon>
        <taxon>Neoptera</taxon>
        <taxon>Endopterygota</taxon>
        <taxon>Lepidoptera</taxon>
        <taxon>Glossata</taxon>
        <taxon>Ditrysia</taxon>
        <taxon>Tortricoidea</taxon>
        <taxon>Tortricidae</taxon>
        <taxon>Tortricinae</taxon>
        <taxon>Choristoneura</taxon>
    </lineage>
</organism>
<proteinExistence type="predicted"/>
<keyword evidence="2" id="KW-1185">Reference proteome</keyword>
<reference evidence="1 2" key="1">
    <citation type="journal article" date="2022" name="Genome Biol. Evol.">
        <title>The Spruce Budworm Genome: Reconstructing the Evolutionary History of Antifreeze Proteins.</title>
        <authorList>
            <person name="Beliveau C."/>
            <person name="Gagne P."/>
            <person name="Picq S."/>
            <person name="Vernygora O."/>
            <person name="Keeling C.I."/>
            <person name="Pinkney K."/>
            <person name="Doucet D."/>
            <person name="Wen F."/>
            <person name="Johnston J.S."/>
            <person name="Maaroufi H."/>
            <person name="Boyle B."/>
            <person name="Laroche J."/>
            <person name="Dewar K."/>
            <person name="Juretic N."/>
            <person name="Blackburn G."/>
            <person name="Nisole A."/>
            <person name="Brunet B."/>
            <person name="Brandao M."/>
            <person name="Lumley L."/>
            <person name="Duan J."/>
            <person name="Quan G."/>
            <person name="Lucarotti C.J."/>
            <person name="Roe A.D."/>
            <person name="Sperling F.A.H."/>
            <person name="Levesque R.C."/>
            <person name="Cusson M."/>
        </authorList>
    </citation>
    <scope>NUCLEOTIDE SEQUENCE [LARGE SCALE GENOMIC DNA]</scope>
    <source>
        <strain evidence="1">Glfc:IPQL:Cfum</strain>
    </source>
</reference>